<dbReference type="PRINTS" id="PR00342">
    <property type="entry name" value="RHESUSRHD"/>
</dbReference>
<dbReference type="Pfam" id="PF00909">
    <property type="entry name" value="Ammonium_transp"/>
    <property type="match status" value="1"/>
</dbReference>
<evidence type="ECO:0000313" key="9">
    <source>
        <dbReference type="Proteomes" id="UP000054928"/>
    </source>
</evidence>
<keyword evidence="4 6" id="KW-1133">Transmembrane helix</keyword>
<sequence length="463" mass="50629">MVSDRILFSATDDKAWNTAHSDADHSVISTPADHNEEKPIEMSFALSLTLFELVCLFFFALKFEIPSLEDDNLDTVSTISYYPLFLDVHVMIFVGFGFLMTFLHKYSLSAVSLNFIIGALSLQWGVIVVTMAHQIGDGDFKTKILDIPILINGDFAAAAVLISFGALLGKTTPTQMVWMTFFEIIIYGLNEYLIIETLEVTDAGGSIVIHTFGAFFGLAVSYMLGVPSASEQEHCTSRYHSDVFAMIGTLFLFIYWPSFNAALVSSKGFQQERAVISTVLSITASCASAFATSKILSHSKKIDMVHVQNATLAGGVAMGTSCNLAICPEAAITIGIIVGIVSTIGYCSVSPHMEQEYRLSDTCGILNLHAIPGLIGGFAGAMVIFSTSDDFYGNSLTSVFDARTHRSASEQGWYQLLAVVVSATLATLSGLLIGLFLRSKQFRQQRLQYEDHEWFHVPDECYA</sequence>
<feature type="transmembrane region" description="Helical" evidence="6">
    <location>
        <begin position="309"/>
        <end position="326"/>
    </location>
</feature>
<dbReference type="RefSeq" id="XP_024578970.1">
    <property type="nucleotide sequence ID" value="XM_024728499.1"/>
</dbReference>
<feature type="transmembrane region" description="Helical" evidence="6">
    <location>
        <begin position="176"/>
        <end position="195"/>
    </location>
</feature>
<feature type="transmembrane region" description="Helical" evidence="6">
    <location>
        <begin position="44"/>
        <end position="61"/>
    </location>
</feature>
<feature type="transmembrane region" description="Helical" evidence="6">
    <location>
        <begin position="81"/>
        <end position="103"/>
    </location>
</feature>
<proteinExistence type="inferred from homology"/>
<dbReference type="SUPFAM" id="SSF111352">
    <property type="entry name" value="Ammonium transporter"/>
    <property type="match status" value="1"/>
</dbReference>
<comment type="subcellular location">
    <subcellularLocation>
        <location evidence="1">Membrane</location>
        <topology evidence="1">Multi-pass membrane protein</topology>
    </subcellularLocation>
</comment>
<evidence type="ECO:0000256" key="6">
    <source>
        <dbReference type="SAM" id="Phobius"/>
    </source>
</evidence>
<dbReference type="GO" id="GO:0008519">
    <property type="term" value="F:ammonium channel activity"/>
    <property type="evidence" value="ECO:0007669"/>
    <property type="project" value="InterPro"/>
</dbReference>
<feature type="domain" description="Ammonium transporter AmtB-like" evidence="7">
    <location>
        <begin position="73"/>
        <end position="437"/>
    </location>
</feature>
<dbReference type="Proteomes" id="UP000054928">
    <property type="component" value="Unassembled WGS sequence"/>
</dbReference>
<dbReference type="GO" id="GO:0005886">
    <property type="term" value="C:plasma membrane"/>
    <property type="evidence" value="ECO:0007669"/>
    <property type="project" value="InterPro"/>
</dbReference>
<keyword evidence="5 6" id="KW-0472">Membrane</keyword>
<dbReference type="InterPro" id="IPR002229">
    <property type="entry name" value="RhesusRHD"/>
</dbReference>
<evidence type="ECO:0000256" key="3">
    <source>
        <dbReference type="ARBA" id="ARBA00022692"/>
    </source>
</evidence>
<dbReference type="AlphaFoldDB" id="A0A0P1ANH1"/>
<keyword evidence="3 6" id="KW-0812">Transmembrane</keyword>
<feature type="transmembrane region" description="Helical" evidence="6">
    <location>
        <begin position="332"/>
        <end position="353"/>
    </location>
</feature>
<dbReference type="OrthoDB" id="534912at2759"/>
<reference evidence="9" key="1">
    <citation type="submission" date="2014-09" db="EMBL/GenBank/DDBJ databases">
        <authorList>
            <person name="Sharma Rahul"/>
            <person name="Thines Marco"/>
        </authorList>
    </citation>
    <scope>NUCLEOTIDE SEQUENCE [LARGE SCALE GENOMIC DNA]</scope>
</reference>
<dbReference type="EMBL" id="CCYD01000645">
    <property type="protein sequence ID" value="CEG42601.1"/>
    <property type="molecule type" value="Genomic_DNA"/>
</dbReference>
<dbReference type="GeneID" id="36407918"/>
<dbReference type="PANTHER" id="PTHR11730">
    <property type="entry name" value="AMMONIUM TRANSPORTER"/>
    <property type="match status" value="1"/>
</dbReference>
<feature type="transmembrane region" description="Helical" evidence="6">
    <location>
        <begin position="239"/>
        <end position="256"/>
    </location>
</feature>
<dbReference type="InterPro" id="IPR024041">
    <property type="entry name" value="NH4_transpt_AmtB-like_dom"/>
</dbReference>
<feature type="transmembrane region" description="Helical" evidence="6">
    <location>
        <begin position="115"/>
        <end position="135"/>
    </location>
</feature>
<dbReference type="OMA" id="NCFEDDV"/>
<evidence type="ECO:0000259" key="7">
    <source>
        <dbReference type="Pfam" id="PF00909"/>
    </source>
</evidence>
<evidence type="ECO:0000313" key="8">
    <source>
        <dbReference type="EMBL" id="CEG42601.1"/>
    </source>
</evidence>
<organism evidence="8 9">
    <name type="scientific">Plasmopara halstedii</name>
    <name type="common">Downy mildew of sunflower</name>
    <dbReference type="NCBI Taxonomy" id="4781"/>
    <lineage>
        <taxon>Eukaryota</taxon>
        <taxon>Sar</taxon>
        <taxon>Stramenopiles</taxon>
        <taxon>Oomycota</taxon>
        <taxon>Peronosporomycetes</taxon>
        <taxon>Peronosporales</taxon>
        <taxon>Peronosporaceae</taxon>
        <taxon>Plasmopara</taxon>
    </lineage>
</organism>
<feature type="transmembrane region" description="Helical" evidence="6">
    <location>
        <begin position="207"/>
        <end position="227"/>
    </location>
</feature>
<protein>
    <submittedName>
        <fullName evidence="8">Ammonium transporter rh type c</fullName>
    </submittedName>
</protein>
<evidence type="ECO:0000256" key="5">
    <source>
        <dbReference type="ARBA" id="ARBA00023136"/>
    </source>
</evidence>
<comment type="similarity">
    <text evidence="2">Belongs to the ammonium transporter (TC 2.A.49) family. Rh subfamily.</text>
</comment>
<feature type="transmembrane region" description="Helical" evidence="6">
    <location>
        <begin position="276"/>
        <end position="297"/>
    </location>
</feature>
<accession>A0A0P1ANH1</accession>
<dbReference type="InterPro" id="IPR029020">
    <property type="entry name" value="Ammonium/urea_transptr"/>
</dbReference>
<dbReference type="GO" id="GO:0097272">
    <property type="term" value="P:ammonium homeostasis"/>
    <property type="evidence" value="ECO:0007669"/>
    <property type="project" value="TreeGrafter"/>
</dbReference>
<evidence type="ECO:0000256" key="1">
    <source>
        <dbReference type="ARBA" id="ARBA00004141"/>
    </source>
</evidence>
<name>A0A0P1ANH1_PLAHL</name>
<dbReference type="PANTHER" id="PTHR11730:SF60">
    <property type="entry name" value="RH50, ISOFORM D"/>
    <property type="match status" value="1"/>
</dbReference>
<dbReference type="Gene3D" id="1.10.3430.10">
    <property type="entry name" value="Ammonium transporter AmtB like domains"/>
    <property type="match status" value="1"/>
</dbReference>
<evidence type="ECO:0000256" key="2">
    <source>
        <dbReference type="ARBA" id="ARBA00011036"/>
    </source>
</evidence>
<feature type="transmembrane region" description="Helical" evidence="6">
    <location>
        <begin position="413"/>
        <end position="437"/>
    </location>
</feature>
<keyword evidence="9" id="KW-1185">Reference proteome</keyword>
<feature type="transmembrane region" description="Helical" evidence="6">
    <location>
        <begin position="365"/>
        <end position="385"/>
    </location>
</feature>
<evidence type="ECO:0000256" key="4">
    <source>
        <dbReference type="ARBA" id="ARBA00022989"/>
    </source>
</evidence>
<feature type="transmembrane region" description="Helical" evidence="6">
    <location>
        <begin position="147"/>
        <end position="169"/>
    </location>
</feature>